<dbReference type="InterPro" id="IPR018946">
    <property type="entry name" value="PhoD-like_MPP"/>
</dbReference>
<name>A0A1I4UW23_9GAMM</name>
<keyword evidence="2" id="KW-0732">Signal</keyword>
<accession>A0A1I4UW23</accession>
<feature type="region of interest" description="Disordered" evidence="1">
    <location>
        <begin position="22"/>
        <end position="42"/>
    </location>
</feature>
<dbReference type="AlphaFoldDB" id="A0A1I4UW23"/>
<reference evidence="6" key="1">
    <citation type="submission" date="2016-10" db="EMBL/GenBank/DDBJ databases">
        <authorList>
            <person name="Varghese N."/>
            <person name="Submissions S."/>
        </authorList>
    </citation>
    <scope>NUCLEOTIDE SEQUENCE [LARGE SCALE GENOMIC DNA]</scope>
    <source>
        <strain evidence="6">CGMCC 1.6775</strain>
    </source>
</reference>
<feature type="domain" description="Phospholipase D N-terminal" evidence="4">
    <location>
        <begin position="56"/>
        <end position="149"/>
    </location>
</feature>
<feature type="chain" id="PRO_5011538641" evidence="2">
    <location>
        <begin position="22"/>
        <end position="576"/>
    </location>
</feature>
<keyword evidence="6" id="KW-1185">Reference proteome</keyword>
<organism evidence="5 6">
    <name type="scientific">Marinobacter pelagius</name>
    <dbReference type="NCBI Taxonomy" id="379482"/>
    <lineage>
        <taxon>Bacteria</taxon>
        <taxon>Pseudomonadati</taxon>
        <taxon>Pseudomonadota</taxon>
        <taxon>Gammaproteobacteria</taxon>
        <taxon>Pseudomonadales</taxon>
        <taxon>Marinobacteraceae</taxon>
        <taxon>Marinobacter</taxon>
    </lineage>
</organism>
<dbReference type="InterPro" id="IPR038607">
    <property type="entry name" value="PhoD-like_sf"/>
</dbReference>
<gene>
    <name evidence="5" type="ORF">SAMN04487961_1606</name>
</gene>
<dbReference type="InterPro" id="IPR032093">
    <property type="entry name" value="PhoD_N"/>
</dbReference>
<dbReference type="RefSeq" id="WP_092001374.1">
    <property type="nucleotide sequence ID" value="NZ_FOUR01000003.1"/>
</dbReference>
<evidence type="ECO:0000256" key="2">
    <source>
        <dbReference type="SAM" id="SignalP"/>
    </source>
</evidence>
<evidence type="ECO:0000313" key="6">
    <source>
        <dbReference type="Proteomes" id="UP000199339"/>
    </source>
</evidence>
<evidence type="ECO:0000313" key="5">
    <source>
        <dbReference type="EMBL" id="SFM93126.1"/>
    </source>
</evidence>
<dbReference type="PANTHER" id="PTHR43606">
    <property type="entry name" value="PHOSPHATASE, PUTATIVE (AFU_ORTHOLOGUE AFUA_6G08710)-RELATED"/>
    <property type="match status" value="1"/>
</dbReference>
<evidence type="ECO:0000259" key="4">
    <source>
        <dbReference type="Pfam" id="PF16655"/>
    </source>
</evidence>
<dbReference type="Proteomes" id="UP000199339">
    <property type="component" value="Unassembled WGS sequence"/>
</dbReference>
<dbReference type="Pfam" id="PF16655">
    <property type="entry name" value="PhoD_N"/>
    <property type="match status" value="1"/>
</dbReference>
<protein>
    <submittedName>
        <fullName evidence="5">Alkaline phosphatase D</fullName>
    </submittedName>
</protein>
<dbReference type="EMBL" id="FOUR01000003">
    <property type="protein sequence ID" value="SFM93126.1"/>
    <property type="molecule type" value="Genomic_DNA"/>
</dbReference>
<evidence type="ECO:0000256" key="1">
    <source>
        <dbReference type="SAM" id="MobiDB-lite"/>
    </source>
</evidence>
<dbReference type="InterPro" id="IPR052900">
    <property type="entry name" value="Phospholipid_Metab_Enz"/>
</dbReference>
<evidence type="ECO:0000259" key="3">
    <source>
        <dbReference type="Pfam" id="PF09423"/>
    </source>
</evidence>
<dbReference type="Gene3D" id="3.60.21.70">
    <property type="entry name" value="PhoD-like phosphatase"/>
    <property type="match status" value="1"/>
</dbReference>
<dbReference type="Gene3D" id="2.60.40.380">
    <property type="entry name" value="Purple acid phosphatase-like, N-terminal"/>
    <property type="match status" value="1"/>
</dbReference>
<dbReference type="OrthoDB" id="327733at2"/>
<dbReference type="SUPFAM" id="SSF56300">
    <property type="entry name" value="Metallo-dependent phosphatases"/>
    <property type="match status" value="1"/>
</dbReference>
<dbReference type="PROSITE" id="PS51257">
    <property type="entry name" value="PROKAR_LIPOPROTEIN"/>
    <property type="match status" value="1"/>
</dbReference>
<dbReference type="CDD" id="cd07389">
    <property type="entry name" value="MPP_PhoD"/>
    <property type="match status" value="1"/>
</dbReference>
<feature type="compositionally biased region" description="Low complexity" evidence="1">
    <location>
        <begin position="24"/>
        <end position="40"/>
    </location>
</feature>
<proteinExistence type="predicted"/>
<feature type="signal peptide" evidence="2">
    <location>
        <begin position="1"/>
        <end position="21"/>
    </location>
</feature>
<feature type="domain" description="PhoD-like phosphatase metallophosphatase" evidence="3">
    <location>
        <begin position="162"/>
        <end position="518"/>
    </location>
</feature>
<sequence>MDRQRRAVVKGLAATSFTALTACGGSSSSSSPSAGESDSGVVNGDSVRVPAVAFNHGVASGDPLPDRVILWTRVTPTDALARDVENVPVRVTVARDRDMREPVGQINTSTGPDRDFCVKVDVTGLRPDTWYYYQFTVGNAKSGVGRTRTFPNTTMPAERARFAVVSCSNYAYGLFSVYKAVSEQADLDFILHLGDYIYEYGPGEYGDFPGRDPLPAYEIIELSDYRQRHAQYKTDANLQAVHQQFPMICIWDDHESANDSYRDGAENHDEATEGGWSERRAAAVQAYFEWLPIREIGTERGRVWRKFQFGKLIDLFMLDTRLEGRDMQVSSPADPGRFDDQRRIMSEEQMSWLTRGLSDSSATWRMIGQQVMFAELNIVRTLDAARTLGMEDTSAFNGQLLSLNMDQWDGYVADRENILQTLAGERIGNTVIFTGDIHTSWANEVYADSGNLLENSLTAPLAAEFVTPSVTSPGFPEQIAGIAEAAVQLANPHMKYVELKSPGFILVDVTMERTQAEFLYVQSISSADNLGMINPDMTKVVGVDSGNSRIYEDRPRSEPRAVRTALFHPPVRQVVS</sequence>
<dbReference type="Pfam" id="PF09423">
    <property type="entry name" value="PhoD"/>
    <property type="match status" value="1"/>
</dbReference>
<dbReference type="PANTHER" id="PTHR43606:SF7">
    <property type="entry name" value="PHOSPHATASE, PUTATIVE (AFU_ORTHOLOGUE AFUA_6G08710)-RELATED"/>
    <property type="match status" value="1"/>
</dbReference>
<dbReference type="InterPro" id="IPR029052">
    <property type="entry name" value="Metallo-depent_PP-like"/>
</dbReference>